<name>A0A543ATP0_9ACTN</name>
<accession>A0A543ATP0</accession>
<dbReference type="OrthoDB" id="27092at2"/>
<dbReference type="InterPro" id="IPR000073">
    <property type="entry name" value="AB_hydrolase_1"/>
</dbReference>
<sequence length="331" mass="36596">MVDNRQSSGRGGLGVLERQVTIDGHVVNYAEGPANGPKLVLLHGQGSRWQDHAKVLPTITRTHHVFAVDVPGHGGSGRLPADDYTNRAVANLLATFMSTVVAQPAIVSGHSSGGLLALALAAHHPQLVSGLLLEDPPLFSSELPRAEKTTGAVLMRLAAQYLRDRPDGDFQRYYVANGEYFAFFGPFQRRLVTYSLNWIDRHPGRPLRIFFLPPIVNVYFEGLVHYDPVFGVAWDDGTWYRDFDTESALAAVDVPVTLIHTDWWYRRNGTSYSEDGVLMAAMDVDDRERAVRLLTGVAEPQVETIASGHLVHFERPKEYLAAVMSLTARVV</sequence>
<keyword evidence="3" id="KW-1185">Reference proteome</keyword>
<dbReference type="ESTHER" id="9actn-a0a543atp0">
    <property type="family name" value="Zearalenone-hydrolase-fam2"/>
</dbReference>
<dbReference type="EMBL" id="VFOW01000001">
    <property type="protein sequence ID" value="TQL75963.1"/>
    <property type="molecule type" value="Genomic_DNA"/>
</dbReference>
<protein>
    <submittedName>
        <fullName evidence="2">Pimeloyl-ACP methyl ester carboxylesterase</fullName>
    </submittedName>
</protein>
<gene>
    <name evidence="2" type="ORF">FB566_1482</name>
</gene>
<organism evidence="2 3">
    <name type="scientific">Stackebrandtia endophytica</name>
    <dbReference type="NCBI Taxonomy" id="1496996"/>
    <lineage>
        <taxon>Bacteria</taxon>
        <taxon>Bacillati</taxon>
        <taxon>Actinomycetota</taxon>
        <taxon>Actinomycetes</taxon>
        <taxon>Glycomycetales</taxon>
        <taxon>Glycomycetaceae</taxon>
        <taxon>Stackebrandtia</taxon>
    </lineage>
</organism>
<dbReference type="PANTHER" id="PTHR46438">
    <property type="entry name" value="ALPHA/BETA-HYDROLASES SUPERFAMILY PROTEIN"/>
    <property type="match status" value="1"/>
</dbReference>
<dbReference type="InterPro" id="IPR029058">
    <property type="entry name" value="AB_hydrolase_fold"/>
</dbReference>
<reference evidence="2 3" key="1">
    <citation type="submission" date="2019-06" db="EMBL/GenBank/DDBJ databases">
        <title>Sequencing the genomes of 1000 actinobacteria strains.</title>
        <authorList>
            <person name="Klenk H.-P."/>
        </authorList>
    </citation>
    <scope>NUCLEOTIDE SEQUENCE [LARGE SCALE GENOMIC DNA]</scope>
    <source>
        <strain evidence="2 3">DSM 45928</strain>
    </source>
</reference>
<dbReference type="Proteomes" id="UP000317043">
    <property type="component" value="Unassembled WGS sequence"/>
</dbReference>
<comment type="caution">
    <text evidence="2">The sequence shown here is derived from an EMBL/GenBank/DDBJ whole genome shotgun (WGS) entry which is preliminary data.</text>
</comment>
<dbReference type="AlphaFoldDB" id="A0A543ATP0"/>
<evidence type="ECO:0000313" key="3">
    <source>
        <dbReference type="Proteomes" id="UP000317043"/>
    </source>
</evidence>
<dbReference type="SUPFAM" id="SSF53474">
    <property type="entry name" value="alpha/beta-Hydrolases"/>
    <property type="match status" value="1"/>
</dbReference>
<evidence type="ECO:0000313" key="2">
    <source>
        <dbReference type="EMBL" id="TQL75963.1"/>
    </source>
</evidence>
<dbReference type="GO" id="GO:0003824">
    <property type="term" value="F:catalytic activity"/>
    <property type="evidence" value="ECO:0007669"/>
    <property type="project" value="UniProtKB-ARBA"/>
</dbReference>
<dbReference type="InParanoid" id="A0A543ATP0"/>
<proteinExistence type="predicted"/>
<evidence type="ECO:0000259" key="1">
    <source>
        <dbReference type="Pfam" id="PF00561"/>
    </source>
</evidence>
<dbReference type="RefSeq" id="WP_142036657.1">
    <property type="nucleotide sequence ID" value="NZ_JBHTGS010000001.1"/>
</dbReference>
<feature type="domain" description="AB hydrolase-1" evidence="1">
    <location>
        <begin position="39"/>
        <end position="183"/>
    </location>
</feature>
<dbReference type="Pfam" id="PF00561">
    <property type="entry name" value="Abhydrolase_1"/>
    <property type="match status" value="1"/>
</dbReference>
<dbReference type="PRINTS" id="PR00111">
    <property type="entry name" value="ABHYDROLASE"/>
</dbReference>
<dbReference type="Gene3D" id="3.40.50.1820">
    <property type="entry name" value="alpha/beta hydrolase"/>
    <property type="match status" value="1"/>
</dbReference>